<dbReference type="InterPro" id="IPR039725">
    <property type="entry name" value="CC2D1A/B"/>
</dbReference>
<evidence type="ECO:0000313" key="3">
    <source>
        <dbReference type="Proteomes" id="UP001497482"/>
    </source>
</evidence>
<dbReference type="AlphaFoldDB" id="A0AAV2JZH6"/>
<protein>
    <recommendedName>
        <fullName evidence="4">C2 domain-containing protein</fullName>
    </recommendedName>
</protein>
<evidence type="ECO:0000313" key="2">
    <source>
        <dbReference type="EMBL" id="CAL1580917.1"/>
    </source>
</evidence>
<organism evidence="2 3">
    <name type="scientific">Knipowitschia caucasica</name>
    <name type="common">Caucasian dwarf goby</name>
    <name type="synonym">Pomatoschistus caucasicus</name>
    <dbReference type="NCBI Taxonomy" id="637954"/>
    <lineage>
        <taxon>Eukaryota</taxon>
        <taxon>Metazoa</taxon>
        <taxon>Chordata</taxon>
        <taxon>Craniata</taxon>
        <taxon>Vertebrata</taxon>
        <taxon>Euteleostomi</taxon>
        <taxon>Actinopterygii</taxon>
        <taxon>Neopterygii</taxon>
        <taxon>Teleostei</taxon>
        <taxon>Neoteleostei</taxon>
        <taxon>Acanthomorphata</taxon>
        <taxon>Gobiaria</taxon>
        <taxon>Gobiiformes</taxon>
        <taxon>Gobioidei</taxon>
        <taxon>Gobiidae</taxon>
        <taxon>Gobiinae</taxon>
        <taxon>Knipowitschia</taxon>
    </lineage>
</organism>
<dbReference type="GO" id="GO:0001227">
    <property type="term" value="F:DNA-binding transcription repressor activity, RNA polymerase II-specific"/>
    <property type="evidence" value="ECO:0007669"/>
    <property type="project" value="InterPro"/>
</dbReference>
<sequence length="115" mass="13026">MFTSTDPVLSPEYDQSFTLTINRNHRGFRRLVTSRGLKLELYHKGGFLRSDKPIGTAVLKLEGLENHSEIREIVEVMDGRKHTGGRVELPQVARHRPEQGLSRRQAHGQDGTVPL</sequence>
<dbReference type="Gene3D" id="2.60.40.150">
    <property type="entry name" value="C2 domain"/>
    <property type="match status" value="1"/>
</dbReference>
<dbReference type="InterPro" id="IPR035892">
    <property type="entry name" value="C2_domain_sf"/>
</dbReference>
<accession>A0AAV2JZH6</accession>
<dbReference type="SUPFAM" id="SSF49562">
    <property type="entry name" value="C2 domain (Calcium/lipid-binding domain, CaLB)"/>
    <property type="match status" value="1"/>
</dbReference>
<dbReference type="Proteomes" id="UP001497482">
    <property type="component" value="Chromosome 14"/>
</dbReference>
<dbReference type="PANTHER" id="PTHR13076">
    <property type="entry name" value="COILED-COIL AND C2 DOMAIN-CONTAINING PROTEIN 1-LIKE"/>
    <property type="match status" value="1"/>
</dbReference>
<gene>
    <name evidence="2" type="ORF">KC01_LOCUS11704</name>
</gene>
<keyword evidence="3" id="KW-1185">Reference proteome</keyword>
<evidence type="ECO:0000256" key="1">
    <source>
        <dbReference type="SAM" id="MobiDB-lite"/>
    </source>
</evidence>
<name>A0AAV2JZH6_KNICA</name>
<feature type="region of interest" description="Disordered" evidence="1">
    <location>
        <begin position="81"/>
        <end position="115"/>
    </location>
</feature>
<evidence type="ECO:0008006" key="4">
    <source>
        <dbReference type="Google" id="ProtNLM"/>
    </source>
</evidence>
<proteinExistence type="predicted"/>
<reference evidence="2 3" key="1">
    <citation type="submission" date="2024-04" db="EMBL/GenBank/DDBJ databases">
        <authorList>
            <person name="Waldvogel A.-M."/>
            <person name="Schoenle A."/>
        </authorList>
    </citation>
    <scope>NUCLEOTIDE SEQUENCE [LARGE SCALE GENOMIC DNA]</scope>
</reference>
<dbReference type="EMBL" id="OZ035836">
    <property type="protein sequence ID" value="CAL1580917.1"/>
    <property type="molecule type" value="Genomic_DNA"/>
</dbReference>
<dbReference type="PANTHER" id="PTHR13076:SF5">
    <property type="entry name" value="COILED-COIL AND C2 DOMAIN-CONTAINING PROTEIN 1B"/>
    <property type="match status" value="1"/>
</dbReference>